<feature type="transmembrane region" description="Helical" evidence="1">
    <location>
        <begin position="213"/>
        <end position="231"/>
    </location>
</feature>
<dbReference type="AlphaFoldDB" id="A0A1S1LV84"/>
<dbReference type="GO" id="GO:0006629">
    <property type="term" value="P:lipid metabolic process"/>
    <property type="evidence" value="ECO:0007669"/>
    <property type="project" value="InterPro"/>
</dbReference>
<sequence length="352" mass="39352">MTVEARQVQGGSKEVLGISMADARSLVADLAARRQWIYWLDLAACVTVGYTAFLLCPAGDLLSLPAAACIVVAAFAFYRAVLFVHELVHAERDLRWFSMVWHVVCGIPLLVPKFTFEFHHEHHASRTYGTAEDGEYVAYGSEPRWRVILLPFTAAVGPLAFVFRFLVLGPLSWLIPAIRPAVLTRASSLMIDADFERPLPPAGTPRSWLIQEIACFAYTSAMLVLLLLGAYSPMRLVEAYLVVALALFVNWLRVLAAHRYEGTTERMTFPEQILDSIDHPSVPVLGALWAPVGLRFHAVHHFFPQLPYHQLGEARRRLEAAIPPDAGYWTTEDRSLASSLRRLLAHPRKEAS</sequence>
<accession>A0A1S1LV84</accession>
<name>A0A1S1LV84_MYCCH</name>
<dbReference type="Pfam" id="PF00487">
    <property type="entry name" value="FA_desaturase"/>
    <property type="match status" value="1"/>
</dbReference>
<keyword evidence="1" id="KW-1133">Transmembrane helix</keyword>
<comment type="caution">
    <text evidence="3">The sequence shown here is derived from an EMBL/GenBank/DDBJ whole genome shotgun (WGS) entry which is preliminary data.</text>
</comment>
<evidence type="ECO:0000313" key="3">
    <source>
        <dbReference type="EMBL" id="OHU59774.1"/>
    </source>
</evidence>
<evidence type="ECO:0000256" key="1">
    <source>
        <dbReference type="SAM" id="Phobius"/>
    </source>
</evidence>
<evidence type="ECO:0000313" key="4">
    <source>
        <dbReference type="Proteomes" id="UP000180043"/>
    </source>
</evidence>
<feature type="domain" description="Fatty acid desaturase" evidence="2">
    <location>
        <begin position="64"/>
        <end position="330"/>
    </location>
</feature>
<organism evidence="3 4">
    <name type="scientific">Mycobacteroides chelonae</name>
    <name type="common">Mycobacterium chelonae</name>
    <dbReference type="NCBI Taxonomy" id="1774"/>
    <lineage>
        <taxon>Bacteria</taxon>
        <taxon>Bacillati</taxon>
        <taxon>Actinomycetota</taxon>
        <taxon>Actinomycetes</taxon>
        <taxon>Mycobacteriales</taxon>
        <taxon>Mycobacteriaceae</taxon>
        <taxon>Mycobacteroides</taxon>
    </lineage>
</organism>
<keyword evidence="1" id="KW-0812">Transmembrane</keyword>
<protein>
    <submittedName>
        <fullName evidence="3">Fatty acid desaturase</fullName>
    </submittedName>
</protein>
<gene>
    <name evidence="3" type="ORF">BKG82_04295</name>
</gene>
<keyword evidence="1" id="KW-0472">Membrane</keyword>
<proteinExistence type="predicted"/>
<feature type="transmembrane region" description="Helical" evidence="1">
    <location>
        <begin position="148"/>
        <end position="175"/>
    </location>
</feature>
<feature type="transmembrane region" description="Helical" evidence="1">
    <location>
        <begin position="61"/>
        <end position="82"/>
    </location>
</feature>
<dbReference type="EMBL" id="MLIQ01000011">
    <property type="protein sequence ID" value="OHU59774.1"/>
    <property type="molecule type" value="Genomic_DNA"/>
</dbReference>
<reference evidence="3 4" key="1">
    <citation type="submission" date="2016-10" db="EMBL/GenBank/DDBJ databases">
        <title>Evaluation of Human, Veterinary and Environmental Mycobacterium chelonae Isolates by Core Genome Phylogenomic Analysis, Targeted Gene Comparison, and Anti-microbial Susceptibility Patterns: A Tale of Mistaken Identities.</title>
        <authorList>
            <person name="Fogelson S.B."/>
            <person name="Camus A.C."/>
            <person name="Lorenz W."/>
            <person name="Vasireddy R."/>
            <person name="Vasireddy S."/>
            <person name="Smith T."/>
            <person name="Brown-Elliott B.A."/>
            <person name="Wallace R.J.Jr."/>
            <person name="Hasan N.A."/>
            <person name="Reischl U."/>
            <person name="Sanchez S."/>
        </authorList>
    </citation>
    <scope>NUCLEOTIDE SEQUENCE [LARGE SCALE GENOMIC DNA]</scope>
    <source>
        <strain evidence="3 4">15515</strain>
    </source>
</reference>
<evidence type="ECO:0000259" key="2">
    <source>
        <dbReference type="Pfam" id="PF00487"/>
    </source>
</evidence>
<dbReference type="RefSeq" id="WP_057966801.1">
    <property type="nucleotide sequence ID" value="NZ_JAAOOR010000001.1"/>
</dbReference>
<feature type="transmembrane region" description="Helical" evidence="1">
    <location>
        <begin position="36"/>
        <end position="55"/>
    </location>
</feature>
<dbReference type="Proteomes" id="UP000180043">
    <property type="component" value="Unassembled WGS sequence"/>
</dbReference>
<dbReference type="InterPro" id="IPR005804">
    <property type="entry name" value="FA_desaturase_dom"/>
</dbReference>
<feature type="transmembrane region" description="Helical" evidence="1">
    <location>
        <begin position="237"/>
        <end position="256"/>
    </location>
</feature>